<dbReference type="Gene3D" id="3.30.565.10">
    <property type="entry name" value="Histidine kinase-like ATPase, C-terminal domain"/>
    <property type="match status" value="1"/>
</dbReference>
<evidence type="ECO:0000256" key="11">
    <source>
        <dbReference type="SAM" id="Phobius"/>
    </source>
</evidence>
<dbReference type="Gene3D" id="3.30.450.20">
    <property type="entry name" value="PAS domain"/>
    <property type="match status" value="2"/>
</dbReference>
<dbReference type="InterPro" id="IPR050736">
    <property type="entry name" value="Sensor_HK_Regulatory"/>
</dbReference>
<dbReference type="Pfam" id="PF08448">
    <property type="entry name" value="PAS_4"/>
    <property type="match status" value="1"/>
</dbReference>
<evidence type="ECO:0000256" key="5">
    <source>
        <dbReference type="ARBA" id="ARBA00022679"/>
    </source>
</evidence>
<keyword evidence="6" id="KW-0547">Nucleotide-binding</keyword>
<dbReference type="EMBL" id="CU459003">
    <property type="protein sequence ID" value="CAM77385.1"/>
    <property type="molecule type" value="Genomic_DNA"/>
</dbReference>
<dbReference type="SMART" id="SM00086">
    <property type="entry name" value="PAC"/>
    <property type="match status" value="1"/>
</dbReference>
<keyword evidence="8" id="KW-0067">ATP-binding</keyword>
<gene>
    <name evidence="15" type="ORF">MGR_2943</name>
</gene>
<evidence type="ECO:0000256" key="10">
    <source>
        <dbReference type="ARBA" id="ARBA00023136"/>
    </source>
</evidence>
<evidence type="ECO:0000256" key="6">
    <source>
        <dbReference type="ARBA" id="ARBA00022741"/>
    </source>
</evidence>
<dbReference type="SMART" id="SM00387">
    <property type="entry name" value="HATPase_c"/>
    <property type="match status" value="1"/>
</dbReference>
<dbReference type="SMART" id="SM00091">
    <property type="entry name" value="PAS"/>
    <property type="match status" value="2"/>
</dbReference>
<dbReference type="PRINTS" id="PR00344">
    <property type="entry name" value="BCTRLSENSOR"/>
</dbReference>
<evidence type="ECO:0000259" key="13">
    <source>
        <dbReference type="PROSITE" id="PS50112"/>
    </source>
</evidence>
<dbReference type="InterPro" id="IPR013587">
    <property type="entry name" value="Nitrate/nitrite_sensing"/>
</dbReference>
<dbReference type="GO" id="GO:0000155">
    <property type="term" value="F:phosphorelay sensor kinase activity"/>
    <property type="evidence" value="ECO:0007669"/>
    <property type="project" value="InterPro"/>
</dbReference>
<dbReference type="Gene3D" id="1.10.287.130">
    <property type="match status" value="1"/>
</dbReference>
<dbReference type="PROSITE" id="PS50109">
    <property type="entry name" value="HIS_KIN"/>
    <property type="match status" value="1"/>
</dbReference>
<feature type="domain" description="Histidine kinase" evidence="12">
    <location>
        <begin position="585"/>
        <end position="805"/>
    </location>
</feature>
<dbReference type="Pfam" id="PF08376">
    <property type="entry name" value="NIT"/>
    <property type="match status" value="1"/>
</dbReference>
<keyword evidence="9" id="KW-0902">Two-component regulatory system</keyword>
<evidence type="ECO:0000256" key="7">
    <source>
        <dbReference type="ARBA" id="ARBA00022777"/>
    </source>
</evidence>
<feature type="domain" description="PAS" evidence="13">
    <location>
        <begin position="458"/>
        <end position="494"/>
    </location>
</feature>
<evidence type="ECO:0000259" key="12">
    <source>
        <dbReference type="PROSITE" id="PS50109"/>
    </source>
</evidence>
<dbReference type="SUPFAM" id="SSF55874">
    <property type="entry name" value="ATPase domain of HSP90 chaperone/DNA topoisomerase II/histidine kinase"/>
    <property type="match status" value="1"/>
</dbReference>
<dbReference type="InterPro" id="IPR000014">
    <property type="entry name" value="PAS"/>
</dbReference>
<dbReference type="Pfam" id="PF00512">
    <property type="entry name" value="HisKA"/>
    <property type="match status" value="1"/>
</dbReference>
<keyword evidence="10 11" id="KW-0472">Membrane</keyword>
<dbReference type="InterPro" id="IPR004358">
    <property type="entry name" value="Sig_transdc_His_kin-like_C"/>
</dbReference>
<evidence type="ECO:0000256" key="2">
    <source>
        <dbReference type="ARBA" id="ARBA00004370"/>
    </source>
</evidence>
<dbReference type="NCBIfam" id="TIGR00229">
    <property type="entry name" value="sensory_box"/>
    <property type="match status" value="1"/>
</dbReference>
<keyword evidence="5" id="KW-0808">Transferase</keyword>
<dbReference type="InterPro" id="IPR003594">
    <property type="entry name" value="HATPase_dom"/>
</dbReference>
<accession>A4U3C8</accession>
<dbReference type="InterPro" id="IPR013656">
    <property type="entry name" value="PAS_4"/>
</dbReference>
<dbReference type="RefSeq" id="WP_024079066.1">
    <property type="nucleotide sequence ID" value="NZ_CP027527.1"/>
</dbReference>
<dbReference type="AlphaFoldDB" id="A4U3C8"/>
<organism evidence="15">
    <name type="scientific">Magnetospirillum gryphiswaldense</name>
    <dbReference type="NCBI Taxonomy" id="55518"/>
    <lineage>
        <taxon>Bacteria</taxon>
        <taxon>Pseudomonadati</taxon>
        <taxon>Pseudomonadota</taxon>
        <taxon>Alphaproteobacteria</taxon>
        <taxon>Rhodospirillales</taxon>
        <taxon>Rhodospirillaceae</taxon>
        <taxon>Magnetospirillum</taxon>
    </lineage>
</organism>
<dbReference type="SMART" id="SM00388">
    <property type="entry name" value="HisKA"/>
    <property type="match status" value="1"/>
</dbReference>
<name>A4U3C8_9PROT</name>
<keyword evidence="4" id="KW-0597">Phosphoprotein</keyword>
<protein>
    <recommendedName>
        <fullName evidence="3">histidine kinase</fullName>
        <ecNumber evidence="3">2.7.13.3</ecNumber>
    </recommendedName>
</protein>
<dbReference type="PANTHER" id="PTHR43711">
    <property type="entry name" value="TWO-COMPONENT HISTIDINE KINASE"/>
    <property type="match status" value="1"/>
</dbReference>
<evidence type="ECO:0000256" key="8">
    <source>
        <dbReference type="ARBA" id="ARBA00022840"/>
    </source>
</evidence>
<dbReference type="GO" id="GO:0016020">
    <property type="term" value="C:membrane"/>
    <property type="evidence" value="ECO:0007669"/>
    <property type="project" value="UniProtKB-SubCell"/>
</dbReference>
<comment type="catalytic activity">
    <reaction evidence="1">
        <text>ATP + protein L-histidine = ADP + protein N-phospho-L-histidine.</text>
        <dbReference type="EC" id="2.7.13.3"/>
    </reaction>
</comment>
<dbReference type="CDD" id="cd00082">
    <property type="entry name" value="HisKA"/>
    <property type="match status" value="1"/>
</dbReference>
<reference evidence="15" key="1">
    <citation type="journal article" date="2007" name="J. Bacteriol.">
        <title>Comparative genome analysis of four magnetotactic bacteria reveals a complex set of group-specific genes implicated in magnetosome biomineralization and function.</title>
        <authorList>
            <person name="Richter M."/>
            <person name="Kube M."/>
            <person name="Bazylinski D.A."/>
            <person name="Lombardot T."/>
            <person name="Gloeckner F.O."/>
            <person name="Reinhardt R."/>
            <person name="Schueler D."/>
        </authorList>
    </citation>
    <scope>NUCLEOTIDE SEQUENCE</scope>
    <source>
        <strain evidence="15">MSR-1</strain>
    </source>
</reference>
<sequence length="815" mass="89983">MTSPPTPYTQTGLFSRYRLIIAIVAPILALVMFSAWVVEEKMDAYRDSADLLVAAQIARAAQSLTRELENERILSTRAVDPNDLQARYELEAQRLNTDERLKALSAALAMPEIRQRLSGDTNIIDSAQLAILRQELDNDATPSAASFGYSRAIAGLTSLAATMAPSDLSRVISAYMDLGNVKDRVGRARAMLTTTTKKGEINRQALAENNAESRAYLESFRVHASAHQIRIYDEIVQGPVVGMVERLHRQALSGILGPDDRKAWDEAHVALLKLYARTEDRMAADMEKVIQDNLKATRFTFFLVVLGVIILVGLSLESLRRSERRAVLWEEEARKLFRAVEQSPVSVLISDAQGLIEYINPAFSAMTGYHRDEVLGHSPRMLRSDQTPPEVFADLWASISAGQEWRGEIVNQRKDGSVYWESMTVAPVKDGDGKVDSFIAFKEDVTEIRSLRLALELEHANLRRIFASTKDLIALVSTDGRFEYANPALVDTFGPVMGVRTIDYFQPAIANLGDDNTATRGEWVSDLNGKTYEFSITPVDTPHGEMSALLALHDITTRKQAELAMAEAREAAELSNRAKTEFLATMSHELRTPLNAIIGFSEIIENELLGPVETKQYRDYAHDINESGRHLLTLINDILDVARLEVGRFALMESEMDVGQTIRASVQLVGERAKAAGLRIGEQIPDGLPWLMGDERRIKQTIANILSNAVKFTSADGRVTVTAKTDENGLDIVVSDTGIGIHADDMTKIMAPFGQAESSLSRRFDGAGLGLPLARRFMDMHGGTLSISSTPGQGTVVNLHFPASRLRVATTMTTR</sequence>
<dbReference type="FunFam" id="1.10.287.130:FF:000038">
    <property type="entry name" value="Sensory transduction histidine kinase"/>
    <property type="match status" value="1"/>
</dbReference>
<feature type="domain" description="PAC" evidence="14">
    <location>
        <begin position="403"/>
        <end position="457"/>
    </location>
</feature>
<feature type="transmembrane region" description="Helical" evidence="11">
    <location>
        <begin position="296"/>
        <end position="316"/>
    </location>
</feature>
<dbReference type="PROSITE" id="PS50113">
    <property type="entry name" value="PAC"/>
    <property type="match status" value="1"/>
</dbReference>
<dbReference type="SUPFAM" id="SSF55785">
    <property type="entry name" value="PYP-like sensor domain (PAS domain)"/>
    <property type="match status" value="2"/>
</dbReference>
<dbReference type="CDD" id="cd00130">
    <property type="entry name" value="PAS"/>
    <property type="match status" value="1"/>
</dbReference>
<evidence type="ECO:0000256" key="9">
    <source>
        <dbReference type="ARBA" id="ARBA00023012"/>
    </source>
</evidence>
<dbReference type="InterPro" id="IPR035965">
    <property type="entry name" value="PAS-like_dom_sf"/>
</dbReference>
<feature type="domain" description="PAS" evidence="13">
    <location>
        <begin position="332"/>
        <end position="378"/>
    </location>
</feature>
<evidence type="ECO:0000259" key="14">
    <source>
        <dbReference type="PROSITE" id="PS50113"/>
    </source>
</evidence>
<evidence type="ECO:0000256" key="1">
    <source>
        <dbReference type="ARBA" id="ARBA00000085"/>
    </source>
</evidence>
<dbReference type="InterPro" id="IPR003661">
    <property type="entry name" value="HisK_dim/P_dom"/>
</dbReference>
<dbReference type="EC" id="2.7.13.3" evidence="3"/>
<dbReference type="Pfam" id="PF02518">
    <property type="entry name" value="HATPase_c"/>
    <property type="match status" value="1"/>
</dbReference>
<feature type="transmembrane region" description="Helical" evidence="11">
    <location>
        <begin position="20"/>
        <end position="38"/>
    </location>
</feature>
<dbReference type="PROSITE" id="PS50112">
    <property type="entry name" value="PAS"/>
    <property type="match status" value="2"/>
</dbReference>
<dbReference type="SUPFAM" id="SSF47384">
    <property type="entry name" value="Homodimeric domain of signal transducing histidine kinase"/>
    <property type="match status" value="1"/>
</dbReference>
<evidence type="ECO:0000256" key="3">
    <source>
        <dbReference type="ARBA" id="ARBA00012438"/>
    </source>
</evidence>
<keyword evidence="7" id="KW-0418">Kinase</keyword>
<dbReference type="InterPro" id="IPR000700">
    <property type="entry name" value="PAS-assoc_C"/>
</dbReference>
<evidence type="ECO:0000313" key="15">
    <source>
        <dbReference type="EMBL" id="CAM77385.1"/>
    </source>
</evidence>
<evidence type="ECO:0000256" key="4">
    <source>
        <dbReference type="ARBA" id="ARBA00022553"/>
    </source>
</evidence>
<dbReference type="InterPro" id="IPR005467">
    <property type="entry name" value="His_kinase_dom"/>
</dbReference>
<dbReference type="GO" id="GO:0005524">
    <property type="term" value="F:ATP binding"/>
    <property type="evidence" value="ECO:0007669"/>
    <property type="project" value="UniProtKB-KW"/>
</dbReference>
<dbReference type="Pfam" id="PF13426">
    <property type="entry name" value="PAS_9"/>
    <property type="match status" value="1"/>
</dbReference>
<proteinExistence type="predicted"/>
<dbReference type="InterPro" id="IPR036890">
    <property type="entry name" value="HATPase_C_sf"/>
</dbReference>
<dbReference type="InterPro" id="IPR036097">
    <property type="entry name" value="HisK_dim/P_sf"/>
</dbReference>
<keyword evidence="11" id="KW-1133">Transmembrane helix</keyword>
<keyword evidence="11" id="KW-0812">Transmembrane</keyword>
<dbReference type="PANTHER" id="PTHR43711:SF31">
    <property type="entry name" value="HISTIDINE KINASE"/>
    <property type="match status" value="1"/>
</dbReference>
<dbReference type="InterPro" id="IPR001610">
    <property type="entry name" value="PAC"/>
</dbReference>
<comment type="subcellular location">
    <subcellularLocation>
        <location evidence="2">Membrane</location>
    </subcellularLocation>
</comment>